<protein>
    <recommendedName>
        <fullName evidence="1">DUF7455 domain-containing protein</fullName>
    </recommendedName>
</protein>
<reference evidence="2" key="2">
    <citation type="submission" date="2022-09" db="EMBL/GenBank/DDBJ databases">
        <title>Biosynthetic gene clusters of Dactylosporangioum fulvum.</title>
        <authorList>
            <person name="Caradec T."/>
        </authorList>
    </citation>
    <scope>NUCLEOTIDE SEQUENCE</scope>
    <source>
        <strain evidence="2">NRRL B-16292</strain>
    </source>
</reference>
<organism evidence="2 3">
    <name type="scientific">Dactylosporangium fulvum</name>
    <dbReference type="NCBI Taxonomy" id="53359"/>
    <lineage>
        <taxon>Bacteria</taxon>
        <taxon>Bacillati</taxon>
        <taxon>Actinomycetota</taxon>
        <taxon>Actinomycetes</taxon>
        <taxon>Micromonosporales</taxon>
        <taxon>Micromonosporaceae</taxon>
        <taxon>Dactylosporangium</taxon>
    </lineage>
</organism>
<evidence type="ECO:0000313" key="2">
    <source>
        <dbReference type="EMBL" id="UWP81469.1"/>
    </source>
</evidence>
<evidence type="ECO:0000259" key="1">
    <source>
        <dbReference type="Pfam" id="PF24254"/>
    </source>
</evidence>
<dbReference type="InterPro" id="IPR055878">
    <property type="entry name" value="DUF7455"/>
</dbReference>
<keyword evidence="3" id="KW-1185">Reference proteome</keyword>
<name>A0ABY5VWP2_9ACTN</name>
<evidence type="ECO:0000313" key="3">
    <source>
        <dbReference type="Proteomes" id="UP001059617"/>
    </source>
</evidence>
<dbReference type="Proteomes" id="UP001059617">
    <property type="component" value="Chromosome"/>
</dbReference>
<sequence length="76" mass="7892">MTPMLISRPAVHVVPELAGERCDSCGAAAKATVTFGTSGELSFCGHHANRYADRIAATADKVVVEAGFDWRGGAEG</sequence>
<dbReference type="RefSeq" id="WP_259859234.1">
    <property type="nucleotide sequence ID" value="NZ_BAAAST010000002.1"/>
</dbReference>
<dbReference type="EMBL" id="CP073720">
    <property type="protein sequence ID" value="UWP81469.1"/>
    <property type="molecule type" value="Genomic_DNA"/>
</dbReference>
<proteinExistence type="predicted"/>
<gene>
    <name evidence="2" type="ORF">Dfulv_41185</name>
</gene>
<accession>A0ABY5VWP2</accession>
<reference evidence="2" key="1">
    <citation type="submission" date="2021-04" db="EMBL/GenBank/DDBJ databases">
        <authorList>
            <person name="Hartkoorn R.C."/>
            <person name="Beaudoing E."/>
            <person name="Hot D."/>
        </authorList>
    </citation>
    <scope>NUCLEOTIDE SEQUENCE</scope>
    <source>
        <strain evidence="2">NRRL B-16292</strain>
    </source>
</reference>
<dbReference type="Pfam" id="PF24254">
    <property type="entry name" value="DUF7455"/>
    <property type="match status" value="1"/>
</dbReference>
<feature type="domain" description="DUF7455" evidence="1">
    <location>
        <begin position="20"/>
        <end position="68"/>
    </location>
</feature>